<feature type="region of interest" description="Disordered" evidence="1">
    <location>
        <begin position="293"/>
        <end position="324"/>
    </location>
</feature>
<feature type="domain" description="PH" evidence="2">
    <location>
        <begin position="11"/>
        <end position="127"/>
    </location>
</feature>
<name>A0A915I0Z6_ROMCU</name>
<dbReference type="WBParaSite" id="nRc.2.0.1.t07812-RA">
    <property type="protein sequence ID" value="nRc.2.0.1.t07812-RA"/>
    <property type="gene ID" value="nRc.2.0.1.g07812"/>
</dbReference>
<evidence type="ECO:0000259" key="2">
    <source>
        <dbReference type="PROSITE" id="PS50003"/>
    </source>
</evidence>
<dbReference type="InterPro" id="IPR011993">
    <property type="entry name" value="PH-like_dom_sf"/>
</dbReference>
<dbReference type="AlphaFoldDB" id="A0A915I0Z6"/>
<dbReference type="GO" id="GO:0005737">
    <property type="term" value="C:cytoplasm"/>
    <property type="evidence" value="ECO:0007669"/>
    <property type="project" value="TreeGrafter"/>
</dbReference>
<evidence type="ECO:0000256" key="1">
    <source>
        <dbReference type="SAM" id="MobiDB-lite"/>
    </source>
</evidence>
<feature type="region of interest" description="Disordered" evidence="1">
    <location>
        <begin position="254"/>
        <end position="273"/>
    </location>
</feature>
<dbReference type="OMA" id="NRCHAES"/>
<proteinExistence type="predicted"/>
<evidence type="ECO:0000313" key="4">
    <source>
        <dbReference type="WBParaSite" id="nRc.2.0.1.t07812-RA"/>
    </source>
</evidence>
<accession>A0A915I0Z6</accession>
<dbReference type="SUPFAM" id="SSF50729">
    <property type="entry name" value="PH domain-like"/>
    <property type="match status" value="1"/>
</dbReference>
<dbReference type="InterPro" id="IPR046355">
    <property type="entry name" value="Gab1-4-like"/>
</dbReference>
<protein>
    <submittedName>
        <fullName evidence="4">PH domain-containing protein</fullName>
    </submittedName>
</protein>
<dbReference type="GO" id="GO:0035591">
    <property type="term" value="F:signaling adaptor activity"/>
    <property type="evidence" value="ECO:0007669"/>
    <property type="project" value="TreeGrafter"/>
</dbReference>
<dbReference type="Pfam" id="PF00169">
    <property type="entry name" value="PH"/>
    <property type="match status" value="1"/>
</dbReference>
<dbReference type="PROSITE" id="PS50003">
    <property type="entry name" value="PH_DOMAIN"/>
    <property type="match status" value="1"/>
</dbReference>
<dbReference type="InterPro" id="IPR001849">
    <property type="entry name" value="PH_domain"/>
</dbReference>
<feature type="compositionally biased region" description="Polar residues" evidence="1">
    <location>
        <begin position="343"/>
        <end position="355"/>
    </location>
</feature>
<dbReference type="Gene3D" id="2.30.29.30">
    <property type="entry name" value="Pleckstrin-homology domain (PH domain)/Phosphotyrosine-binding domain (PTB)"/>
    <property type="match status" value="1"/>
</dbReference>
<feature type="region of interest" description="Disordered" evidence="1">
    <location>
        <begin position="343"/>
        <end position="417"/>
    </location>
</feature>
<dbReference type="PANTHER" id="PTHR45960:SF2">
    <property type="entry name" value="PROTEIN DAUGHTER OF SEVENLESS"/>
    <property type="match status" value="1"/>
</dbReference>
<keyword evidence="3" id="KW-1185">Reference proteome</keyword>
<organism evidence="3 4">
    <name type="scientific">Romanomermis culicivorax</name>
    <name type="common">Nematode worm</name>
    <dbReference type="NCBI Taxonomy" id="13658"/>
    <lineage>
        <taxon>Eukaryota</taxon>
        <taxon>Metazoa</taxon>
        <taxon>Ecdysozoa</taxon>
        <taxon>Nematoda</taxon>
        <taxon>Enoplea</taxon>
        <taxon>Dorylaimia</taxon>
        <taxon>Mermithida</taxon>
        <taxon>Mermithoidea</taxon>
        <taxon>Mermithidae</taxon>
        <taxon>Romanomermis</taxon>
    </lineage>
</organism>
<reference evidence="4" key="1">
    <citation type="submission" date="2022-11" db="UniProtKB">
        <authorList>
            <consortium name="WormBaseParasite"/>
        </authorList>
    </citation>
    <scope>IDENTIFICATION</scope>
</reference>
<feature type="region of interest" description="Disordered" evidence="1">
    <location>
        <begin position="550"/>
        <end position="644"/>
    </location>
</feature>
<feature type="compositionally biased region" description="Low complexity" evidence="1">
    <location>
        <begin position="356"/>
        <end position="374"/>
    </location>
</feature>
<dbReference type="PANTHER" id="PTHR45960">
    <property type="entry name" value="GRB2-ASSOCIATED-BINDING PROTEIN"/>
    <property type="match status" value="1"/>
</dbReference>
<evidence type="ECO:0000313" key="3">
    <source>
        <dbReference type="Proteomes" id="UP000887565"/>
    </source>
</evidence>
<feature type="compositionally biased region" description="Low complexity" evidence="1">
    <location>
        <begin position="300"/>
        <end position="316"/>
    </location>
</feature>
<dbReference type="GO" id="GO:0007165">
    <property type="term" value="P:signal transduction"/>
    <property type="evidence" value="ECO:0007669"/>
    <property type="project" value="TreeGrafter"/>
</dbReference>
<feature type="compositionally biased region" description="Polar residues" evidence="1">
    <location>
        <begin position="385"/>
        <end position="397"/>
    </location>
</feature>
<dbReference type="SMART" id="SM00233">
    <property type="entry name" value="PH"/>
    <property type="match status" value="1"/>
</dbReference>
<sequence length="743" mass="82325">MTTSNTGAVGHVIHEGWLIKSPSKPFVFWKTNWTKRYFVLMASLPPNNSSCLLCFYDAEKTKLRKQINLSDCEQVDAYLTYTSRNAKVKYDWIFDVRLQKNKRVHYFAAQSEQEMNYWVSLLCKACNLQKEEQEETDDDERSHFEEEEEERVLAQKIEKIAVVAQQQQNNDENSLDTRIPLKSGGCIDTKQAKGYIPLTTCLSGPQRPNRKATMIETTLNSEKNGNLPHKEEFLHLRTDPEMQSPFVVVSSIPEMSSPYQNDDDVPPSFPPPPLPSVALAAVVDDETSSDSVFIADDQDNNNNNNNQSSSIEIDNSSFHKREKSNDSTISLCSLSYTNVRQSENEVQLKSSPNYRSSSIDGSSSNISDTSSATSPVPSPYGNVWRQRSPTLASSDLLSVTVPPPRPPKRSGAASSNLAQGFVSKEPELHLMYKNEISVAEENDDKYDKPKTYNSRNKSLEKIAEYRTPFNENQQNDESYSSVKIPPIPVPRSSLPTENNNNNGNIYRNVVPPSKSLFAAGDSVNGGVNRSNAPPVVDRSLKPNRCHAESAGAFVNSPKDFTPYIPSRLPKQRSSNRGGGPSTNRRPPLPLPSSAGTSSSETPPMIDLSRKQSFTRRREGSSSSVNEVKYGSNLKSNPRRREPIIVETPTLPIQIDYLEVESPSTSKSTANNVAGGATVVDHHNVSPQTPAATKSTVNDSGEAKFSYVLICEPKTQALLKTKFEQDKLYKKGGAGGTLGKNLQI</sequence>
<feature type="region of interest" description="Disordered" evidence="1">
    <location>
        <begin position="521"/>
        <end position="540"/>
    </location>
</feature>
<dbReference type="Proteomes" id="UP000887565">
    <property type="component" value="Unplaced"/>
</dbReference>